<evidence type="ECO:0000256" key="4">
    <source>
        <dbReference type="ARBA" id="ARBA00023136"/>
    </source>
</evidence>
<gene>
    <name evidence="7" type="ORF">JAAARDRAFT_660162</name>
</gene>
<evidence type="ECO:0000313" key="7">
    <source>
        <dbReference type="EMBL" id="KDQ59344.1"/>
    </source>
</evidence>
<evidence type="ECO:0000256" key="1">
    <source>
        <dbReference type="ARBA" id="ARBA00004141"/>
    </source>
</evidence>
<sequence>MGKCLDPHDSNAAFLYCASTPAAILFSVLFGLSTIAHISQAIIYRKKFCWIIIMAALWETGGFVTRVLATLNQSVITFVFPSQILILLAPLWINAFCYVVLGRMVHYFLPDQSVARIKARRLATLFVLLDITALLIQGTGGSMTSSTDSKTITLGLHIYMGGIGLQELFILLFIILVIQFHKKAILAGDLLGRPTDWRRLLYVLYATLTLITIRVIYRLVEFSQGIYNALTMHEAFFYCLEAVPMLSAMVLYNIWHPGRVLVGPESEFPKKPKKEKKTRRERKEEKRRKAEAVQISVVPVEQV</sequence>
<evidence type="ECO:0008006" key="9">
    <source>
        <dbReference type="Google" id="ProtNLM"/>
    </source>
</evidence>
<dbReference type="Pfam" id="PF04479">
    <property type="entry name" value="RTA1"/>
    <property type="match status" value="1"/>
</dbReference>
<feature type="transmembrane region" description="Helical" evidence="6">
    <location>
        <begin position="158"/>
        <end position="180"/>
    </location>
</feature>
<feature type="transmembrane region" description="Helical" evidence="6">
    <location>
        <begin position="122"/>
        <end position="138"/>
    </location>
</feature>
<evidence type="ECO:0000256" key="3">
    <source>
        <dbReference type="ARBA" id="ARBA00022989"/>
    </source>
</evidence>
<keyword evidence="8" id="KW-1185">Reference proteome</keyword>
<feature type="region of interest" description="Disordered" evidence="5">
    <location>
        <begin position="264"/>
        <end position="289"/>
    </location>
</feature>
<dbReference type="InterPro" id="IPR007568">
    <property type="entry name" value="RTA1"/>
</dbReference>
<feature type="transmembrane region" description="Helical" evidence="6">
    <location>
        <begin position="12"/>
        <end position="36"/>
    </location>
</feature>
<dbReference type="Proteomes" id="UP000027265">
    <property type="component" value="Unassembled WGS sequence"/>
</dbReference>
<dbReference type="PANTHER" id="PTHR31465">
    <property type="entry name" value="PROTEIN RTA1-RELATED"/>
    <property type="match status" value="1"/>
</dbReference>
<dbReference type="HOGENOM" id="CLU_033465_3_0_1"/>
<comment type="subcellular location">
    <subcellularLocation>
        <location evidence="1">Membrane</location>
        <topology evidence="1">Multi-pass membrane protein</topology>
    </subcellularLocation>
</comment>
<feature type="transmembrane region" description="Helical" evidence="6">
    <location>
        <begin position="48"/>
        <end position="69"/>
    </location>
</feature>
<keyword evidence="3 6" id="KW-1133">Transmembrane helix</keyword>
<dbReference type="EMBL" id="KL197716">
    <property type="protein sequence ID" value="KDQ59344.1"/>
    <property type="molecule type" value="Genomic_DNA"/>
</dbReference>
<protein>
    <recommendedName>
        <fullName evidence="9">RTA1-domain-containing protein</fullName>
    </recommendedName>
</protein>
<keyword evidence="2 6" id="KW-0812">Transmembrane</keyword>
<evidence type="ECO:0000256" key="5">
    <source>
        <dbReference type="SAM" id="MobiDB-lite"/>
    </source>
</evidence>
<feature type="transmembrane region" description="Helical" evidence="6">
    <location>
        <begin position="200"/>
        <end position="220"/>
    </location>
</feature>
<feature type="transmembrane region" description="Helical" evidence="6">
    <location>
        <begin position="235"/>
        <end position="255"/>
    </location>
</feature>
<dbReference type="OrthoDB" id="3358017at2759"/>
<reference evidence="8" key="1">
    <citation type="journal article" date="2014" name="Proc. Natl. Acad. Sci. U.S.A.">
        <title>Extensive sampling of basidiomycete genomes demonstrates inadequacy of the white-rot/brown-rot paradigm for wood decay fungi.</title>
        <authorList>
            <person name="Riley R."/>
            <person name="Salamov A.A."/>
            <person name="Brown D.W."/>
            <person name="Nagy L.G."/>
            <person name="Floudas D."/>
            <person name="Held B.W."/>
            <person name="Levasseur A."/>
            <person name="Lombard V."/>
            <person name="Morin E."/>
            <person name="Otillar R."/>
            <person name="Lindquist E.A."/>
            <person name="Sun H."/>
            <person name="LaButti K.M."/>
            <person name="Schmutz J."/>
            <person name="Jabbour D."/>
            <person name="Luo H."/>
            <person name="Baker S.E."/>
            <person name="Pisabarro A.G."/>
            <person name="Walton J.D."/>
            <person name="Blanchette R.A."/>
            <person name="Henrissat B."/>
            <person name="Martin F."/>
            <person name="Cullen D."/>
            <person name="Hibbett D.S."/>
            <person name="Grigoriev I.V."/>
        </authorList>
    </citation>
    <scope>NUCLEOTIDE SEQUENCE [LARGE SCALE GENOMIC DNA]</scope>
    <source>
        <strain evidence="8">MUCL 33604</strain>
    </source>
</reference>
<feature type="compositionally biased region" description="Basic residues" evidence="5">
    <location>
        <begin position="271"/>
        <end position="280"/>
    </location>
</feature>
<dbReference type="STRING" id="933084.A0A067PX83"/>
<accession>A0A067PX83</accession>
<dbReference type="InParanoid" id="A0A067PX83"/>
<organism evidence="7 8">
    <name type="scientific">Jaapia argillacea MUCL 33604</name>
    <dbReference type="NCBI Taxonomy" id="933084"/>
    <lineage>
        <taxon>Eukaryota</taxon>
        <taxon>Fungi</taxon>
        <taxon>Dikarya</taxon>
        <taxon>Basidiomycota</taxon>
        <taxon>Agaricomycotina</taxon>
        <taxon>Agaricomycetes</taxon>
        <taxon>Agaricomycetidae</taxon>
        <taxon>Jaapiales</taxon>
        <taxon>Jaapiaceae</taxon>
        <taxon>Jaapia</taxon>
    </lineage>
</organism>
<keyword evidence="4 6" id="KW-0472">Membrane</keyword>
<name>A0A067PX83_9AGAM</name>
<dbReference type="GO" id="GO:0016020">
    <property type="term" value="C:membrane"/>
    <property type="evidence" value="ECO:0007669"/>
    <property type="project" value="UniProtKB-SubCell"/>
</dbReference>
<evidence type="ECO:0000313" key="8">
    <source>
        <dbReference type="Proteomes" id="UP000027265"/>
    </source>
</evidence>
<dbReference type="PANTHER" id="PTHR31465:SF15">
    <property type="entry name" value="LIPID TRANSPORTER ATNI-RELATED"/>
    <property type="match status" value="1"/>
</dbReference>
<proteinExistence type="predicted"/>
<evidence type="ECO:0000256" key="2">
    <source>
        <dbReference type="ARBA" id="ARBA00022692"/>
    </source>
</evidence>
<dbReference type="AlphaFoldDB" id="A0A067PX83"/>
<evidence type="ECO:0000256" key="6">
    <source>
        <dbReference type="SAM" id="Phobius"/>
    </source>
</evidence>
<feature type="transmembrane region" description="Helical" evidence="6">
    <location>
        <begin position="75"/>
        <end position="101"/>
    </location>
</feature>